<organism evidence="1 2">
    <name type="scientific">Sinosporangium siamense</name>
    <dbReference type="NCBI Taxonomy" id="1367973"/>
    <lineage>
        <taxon>Bacteria</taxon>
        <taxon>Bacillati</taxon>
        <taxon>Actinomycetota</taxon>
        <taxon>Actinomycetes</taxon>
        <taxon>Streptosporangiales</taxon>
        <taxon>Streptosporangiaceae</taxon>
        <taxon>Sinosporangium</taxon>
    </lineage>
</organism>
<dbReference type="AlphaFoldDB" id="A0A919RCR2"/>
<protein>
    <submittedName>
        <fullName evidence="1">Uncharacterized protein</fullName>
    </submittedName>
</protein>
<dbReference type="EMBL" id="BOOW01000010">
    <property type="protein sequence ID" value="GII91525.1"/>
    <property type="molecule type" value="Genomic_DNA"/>
</dbReference>
<keyword evidence="2" id="KW-1185">Reference proteome</keyword>
<name>A0A919RCR2_9ACTN</name>
<dbReference type="RefSeq" id="WP_204023151.1">
    <property type="nucleotide sequence ID" value="NZ_BOOW01000010.1"/>
</dbReference>
<sequence>MIPLDPTADIARRAWLACPNCDDGHDCPDCLARRNCGVHWRYLLGNRGRVVHLQCPSCTHLWHQDTY</sequence>
<reference evidence="1" key="1">
    <citation type="submission" date="2021-01" db="EMBL/GenBank/DDBJ databases">
        <title>Whole genome shotgun sequence of Sinosporangium siamense NBRC 109515.</title>
        <authorList>
            <person name="Komaki H."/>
            <person name="Tamura T."/>
        </authorList>
    </citation>
    <scope>NUCLEOTIDE SEQUENCE</scope>
    <source>
        <strain evidence="1">NBRC 109515</strain>
    </source>
</reference>
<accession>A0A919RCR2</accession>
<comment type="caution">
    <text evidence="1">The sequence shown here is derived from an EMBL/GenBank/DDBJ whole genome shotgun (WGS) entry which is preliminary data.</text>
</comment>
<evidence type="ECO:0000313" key="1">
    <source>
        <dbReference type="EMBL" id="GII91525.1"/>
    </source>
</evidence>
<dbReference type="Proteomes" id="UP000606172">
    <property type="component" value="Unassembled WGS sequence"/>
</dbReference>
<evidence type="ECO:0000313" key="2">
    <source>
        <dbReference type="Proteomes" id="UP000606172"/>
    </source>
</evidence>
<proteinExistence type="predicted"/>
<gene>
    <name evidence="1" type="ORF">Ssi02_17560</name>
</gene>